<dbReference type="RefSeq" id="WP_069910563.1">
    <property type="nucleotide sequence ID" value="NZ_LAJE02000222.1"/>
</dbReference>
<dbReference type="SUPFAM" id="SSF53686">
    <property type="entry name" value="Tryptophan synthase beta subunit-like PLP-dependent enzymes"/>
    <property type="match status" value="1"/>
</dbReference>
<keyword evidence="6" id="KW-0028">Amino-acid biosynthesis</keyword>
<dbReference type="AlphaFoldDB" id="A0A1E5XNQ1"/>
<dbReference type="Gene3D" id="3.40.50.1100">
    <property type="match status" value="2"/>
</dbReference>
<evidence type="ECO:0000256" key="9">
    <source>
        <dbReference type="ARBA" id="ARBA00023239"/>
    </source>
</evidence>
<evidence type="ECO:0000256" key="1">
    <source>
        <dbReference type="ARBA" id="ARBA00001933"/>
    </source>
</evidence>
<evidence type="ECO:0000256" key="7">
    <source>
        <dbReference type="ARBA" id="ARBA00022697"/>
    </source>
</evidence>
<dbReference type="EMBL" id="LAJE02000222">
    <property type="protein sequence ID" value="OEO30218.1"/>
    <property type="molecule type" value="Genomic_DNA"/>
</dbReference>
<evidence type="ECO:0000256" key="11">
    <source>
        <dbReference type="NCBIfam" id="TIGR00260"/>
    </source>
</evidence>
<dbReference type="Gene3D" id="3.90.1380.10">
    <property type="entry name" value="Threonine synthase, N-terminal domain"/>
    <property type="match status" value="1"/>
</dbReference>
<dbReference type="GO" id="GO:0030170">
    <property type="term" value="F:pyridoxal phosphate binding"/>
    <property type="evidence" value="ECO:0007669"/>
    <property type="project" value="InterPro"/>
</dbReference>
<protein>
    <recommendedName>
        <fullName evidence="5 11">Threonine synthase</fullName>
        <ecNumber evidence="4 11">4.2.3.1</ecNumber>
    </recommendedName>
</protein>
<dbReference type="InterPro" id="IPR004450">
    <property type="entry name" value="Thr_synthase-like"/>
</dbReference>
<dbReference type="EC" id="4.2.3.1" evidence="4 11"/>
<comment type="catalytic activity">
    <reaction evidence="10">
        <text>O-phospho-L-homoserine + H2O = L-threonine + phosphate</text>
        <dbReference type="Rhea" id="RHEA:10840"/>
        <dbReference type="ChEBI" id="CHEBI:15377"/>
        <dbReference type="ChEBI" id="CHEBI:43474"/>
        <dbReference type="ChEBI" id="CHEBI:57590"/>
        <dbReference type="ChEBI" id="CHEBI:57926"/>
        <dbReference type="EC" id="4.2.3.1"/>
    </reaction>
</comment>
<dbReference type="PANTHER" id="PTHR42690:SF1">
    <property type="entry name" value="THREONINE SYNTHASE-LIKE 2"/>
    <property type="match status" value="1"/>
</dbReference>
<dbReference type="InterPro" id="IPR051166">
    <property type="entry name" value="Threonine_Synthase"/>
</dbReference>
<gene>
    <name evidence="15" type="ORF">VW23_022480</name>
</gene>
<dbReference type="Pfam" id="PF14821">
    <property type="entry name" value="Thr_synth_N"/>
    <property type="match status" value="1"/>
</dbReference>
<comment type="cofactor">
    <cofactor evidence="1 12">
        <name>pyridoxal 5'-phosphate</name>
        <dbReference type="ChEBI" id="CHEBI:597326"/>
    </cofactor>
</comment>
<evidence type="ECO:0000256" key="5">
    <source>
        <dbReference type="ARBA" id="ARBA00018679"/>
    </source>
</evidence>
<keyword evidence="8 12" id="KW-0663">Pyridoxal phosphate</keyword>
<evidence type="ECO:0000256" key="8">
    <source>
        <dbReference type="ARBA" id="ARBA00022898"/>
    </source>
</evidence>
<dbReference type="CDD" id="cd01560">
    <property type="entry name" value="Thr-synth_2"/>
    <property type="match status" value="1"/>
</dbReference>
<evidence type="ECO:0000256" key="12">
    <source>
        <dbReference type="PIRSR" id="PIRSR604450-51"/>
    </source>
</evidence>
<evidence type="ECO:0000259" key="14">
    <source>
        <dbReference type="Pfam" id="PF14821"/>
    </source>
</evidence>
<evidence type="ECO:0000256" key="4">
    <source>
        <dbReference type="ARBA" id="ARBA00013028"/>
    </source>
</evidence>
<keyword evidence="9" id="KW-0456">Lyase</keyword>
<evidence type="ECO:0000256" key="2">
    <source>
        <dbReference type="ARBA" id="ARBA00004979"/>
    </source>
</evidence>
<dbReference type="InterPro" id="IPR001926">
    <property type="entry name" value="TrpB-like_PALP"/>
</dbReference>
<reference evidence="15 16" key="1">
    <citation type="journal article" date="2015" name="Genome Announc.">
        <title>Genome Assemblies of Three Soil-Associated Devosia species: D. insulae, D. limi, and D. soli.</title>
        <authorList>
            <person name="Hassan Y.I."/>
            <person name="Lepp D."/>
            <person name="Zhou T."/>
        </authorList>
    </citation>
    <scope>NUCLEOTIDE SEQUENCE [LARGE SCALE GENOMIC DNA]</scope>
    <source>
        <strain evidence="15 16">DS-56</strain>
    </source>
</reference>
<evidence type="ECO:0000256" key="3">
    <source>
        <dbReference type="ARBA" id="ARBA00005517"/>
    </source>
</evidence>
<dbReference type="Pfam" id="PF24857">
    <property type="entry name" value="THR4_C"/>
    <property type="match status" value="1"/>
</dbReference>
<evidence type="ECO:0000256" key="6">
    <source>
        <dbReference type="ARBA" id="ARBA00022605"/>
    </source>
</evidence>
<dbReference type="NCBIfam" id="TIGR00260">
    <property type="entry name" value="thrC"/>
    <property type="match status" value="1"/>
</dbReference>
<dbReference type="UniPathway" id="UPA00050">
    <property type="reaction ID" value="UER00065"/>
</dbReference>
<dbReference type="PANTHER" id="PTHR42690">
    <property type="entry name" value="THREONINE SYNTHASE FAMILY MEMBER"/>
    <property type="match status" value="1"/>
</dbReference>
<evidence type="ECO:0000256" key="10">
    <source>
        <dbReference type="ARBA" id="ARBA00049144"/>
    </source>
</evidence>
<dbReference type="GO" id="GO:0004795">
    <property type="term" value="F:threonine synthase activity"/>
    <property type="evidence" value="ECO:0007669"/>
    <property type="project" value="UniProtKB-UniRule"/>
</dbReference>
<dbReference type="InterPro" id="IPR029144">
    <property type="entry name" value="Thr_synth_N"/>
</dbReference>
<dbReference type="Proteomes" id="UP000095463">
    <property type="component" value="Unassembled WGS sequence"/>
</dbReference>
<evidence type="ECO:0000313" key="16">
    <source>
        <dbReference type="Proteomes" id="UP000095463"/>
    </source>
</evidence>
<accession>A0A1E5XNQ1</accession>
<evidence type="ECO:0000313" key="15">
    <source>
        <dbReference type="EMBL" id="OEO30218.1"/>
    </source>
</evidence>
<sequence length="466" mass="49914">MQFVSTRGGAVVPGFSDAVLAGLASDGGLYVPEHWPQISPSEIAAYANRPYAEVAFDIIRRFVAGEIPDAELKRIIDGAYATFRHPSVAPLVEIEPGHFVLELFHGPTLAFKDVAMQFLGRVMDHILAHRGSRATIVGATSGDTGSAAIEAFRGREATDIFILHPEGRTSEVQRRQMTTVLDANVYNIALRGTFDDCQDIVKGLFNNRGFREATHLSGVNSINWGRIVAQIVYYFTAAASLGAPQREVIFTVPTGNFGDIFAGYCAARMGLPIRTLAIATNSNDILARTIETGRYEVTGVTPTISPSMDIQVSSNFERLLFEAVDRDADAVKSMMSGLKQSGGFSIPDRGMVAIRRQFVAGRTDETATAATIKAVETGSGYLLDPHTAVGVAVARSLVGGTAPVVTLATAHPAKFPAAVKAAAGIEPALPAWLSDLYEREERLTVLNNDQSEVEQFIAARSRAGGA</sequence>
<evidence type="ECO:0000259" key="13">
    <source>
        <dbReference type="Pfam" id="PF00291"/>
    </source>
</evidence>
<dbReference type="Pfam" id="PF00291">
    <property type="entry name" value="PALP"/>
    <property type="match status" value="1"/>
</dbReference>
<feature type="domain" description="Threonine synthase N-terminal" evidence="14">
    <location>
        <begin position="2"/>
        <end position="80"/>
    </location>
</feature>
<dbReference type="GO" id="GO:0009088">
    <property type="term" value="P:threonine biosynthetic process"/>
    <property type="evidence" value="ECO:0007669"/>
    <property type="project" value="UniProtKB-UniRule"/>
</dbReference>
<keyword evidence="16" id="KW-1185">Reference proteome</keyword>
<feature type="modified residue" description="N6-(pyridoxal phosphate)lysine" evidence="12">
    <location>
        <position position="112"/>
    </location>
</feature>
<feature type="domain" description="Tryptophan synthase beta chain-like PALP" evidence="13">
    <location>
        <begin position="99"/>
        <end position="331"/>
    </location>
</feature>
<dbReference type="InterPro" id="IPR036052">
    <property type="entry name" value="TrpB-like_PALP_sf"/>
</dbReference>
<comment type="similarity">
    <text evidence="3">Belongs to the threonine synthase family.</text>
</comment>
<dbReference type="OrthoDB" id="9763107at2"/>
<dbReference type="PROSITE" id="PS00165">
    <property type="entry name" value="DEHYDRATASE_SER_THR"/>
    <property type="match status" value="1"/>
</dbReference>
<proteinExistence type="inferred from homology"/>
<comment type="pathway">
    <text evidence="2">Amino-acid biosynthesis; L-threonine biosynthesis; L-threonine from L-aspartate: step 5/5.</text>
</comment>
<name>A0A1E5XNQ1_9HYPH</name>
<comment type="caution">
    <text evidence="15">The sequence shown here is derived from an EMBL/GenBank/DDBJ whole genome shotgun (WGS) entry which is preliminary data.</text>
</comment>
<keyword evidence="7" id="KW-0791">Threonine biosynthesis</keyword>
<dbReference type="InterPro" id="IPR000634">
    <property type="entry name" value="Ser/Thr_deHydtase_PyrdxlP-BS"/>
</dbReference>
<organism evidence="15 16">
    <name type="scientific">Devosia insulae DS-56</name>
    <dbReference type="NCBI Taxonomy" id="1116389"/>
    <lineage>
        <taxon>Bacteria</taxon>
        <taxon>Pseudomonadati</taxon>
        <taxon>Pseudomonadota</taxon>
        <taxon>Alphaproteobacteria</taxon>
        <taxon>Hyphomicrobiales</taxon>
        <taxon>Devosiaceae</taxon>
        <taxon>Devosia</taxon>
    </lineage>
</organism>
<dbReference type="InterPro" id="IPR037158">
    <property type="entry name" value="Thr_synth_N_sf"/>
</dbReference>